<evidence type="ECO:0000313" key="5">
    <source>
        <dbReference type="EMBL" id="KAF8654525.1"/>
    </source>
</evidence>
<dbReference type="AlphaFoldDB" id="A0A835AA81"/>
<feature type="domain" description="Wall-associated receptor kinase galacturonan-binding" evidence="4">
    <location>
        <begin position="50"/>
        <end position="105"/>
    </location>
</feature>
<name>A0A835AA81_9POAL</name>
<evidence type="ECO:0000256" key="1">
    <source>
        <dbReference type="ARBA" id="ARBA00004167"/>
    </source>
</evidence>
<comment type="caution">
    <text evidence="5">The sequence shown here is derived from an EMBL/GenBank/DDBJ whole genome shotgun (WGS) entry which is preliminary data.</text>
</comment>
<keyword evidence="6" id="KW-1185">Reference proteome</keyword>
<keyword evidence="2 3" id="KW-0732">Signal</keyword>
<dbReference type="GO" id="GO:0016020">
    <property type="term" value="C:membrane"/>
    <property type="evidence" value="ECO:0007669"/>
    <property type="project" value="UniProtKB-SubCell"/>
</dbReference>
<proteinExistence type="predicted"/>
<evidence type="ECO:0000259" key="4">
    <source>
        <dbReference type="Pfam" id="PF13947"/>
    </source>
</evidence>
<comment type="subcellular location">
    <subcellularLocation>
        <location evidence="1">Membrane</location>
        <topology evidence="1">Single-pass membrane protein</topology>
    </subcellularLocation>
</comment>
<dbReference type="GO" id="GO:0030247">
    <property type="term" value="F:polysaccharide binding"/>
    <property type="evidence" value="ECO:0007669"/>
    <property type="project" value="InterPro"/>
</dbReference>
<dbReference type="Pfam" id="PF13947">
    <property type="entry name" value="GUB_WAK_bind"/>
    <property type="match status" value="1"/>
</dbReference>
<dbReference type="Proteomes" id="UP000636709">
    <property type="component" value="Unassembled WGS sequence"/>
</dbReference>
<dbReference type="EMBL" id="JACEFO010002615">
    <property type="protein sequence ID" value="KAF8654525.1"/>
    <property type="molecule type" value="Genomic_DNA"/>
</dbReference>
<dbReference type="InterPro" id="IPR025287">
    <property type="entry name" value="WAK_GUB"/>
</dbReference>
<evidence type="ECO:0000256" key="3">
    <source>
        <dbReference type="SAM" id="SignalP"/>
    </source>
</evidence>
<dbReference type="PANTHER" id="PTHR33491">
    <property type="entry name" value="OSJNBA0016N04.9 PROTEIN"/>
    <property type="match status" value="1"/>
</dbReference>
<protein>
    <recommendedName>
        <fullName evidence="4">Wall-associated receptor kinase galacturonan-binding domain-containing protein</fullName>
    </recommendedName>
</protein>
<accession>A0A835AA81</accession>
<gene>
    <name evidence="5" type="ORF">HU200_061716</name>
</gene>
<evidence type="ECO:0000256" key="2">
    <source>
        <dbReference type="ARBA" id="ARBA00022729"/>
    </source>
</evidence>
<reference evidence="5" key="1">
    <citation type="submission" date="2020-07" db="EMBL/GenBank/DDBJ databases">
        <title>Genome sequence and genetic diversity analysis of an under-domesticated orphan crop, white fonio (Digitaria exilis).</title>
        <authorList>
            <person name="Bennetzen J.L."/>
            <person name="Chen S."/>
            <person name="Ma X."/>
            <person name="Wang X."/>
            <person name="Yssel A.E.J."/>
            <person name="Chaluvadi S.R."/>
            <person name="Johnson M."/>
            <person name="Gangashetty P."/>
            <person name="Hamidou F."/>
            <person name="Sanogo M.D."/>
            <person name="Zwaenepoel A."/>
            <person name="Wallace J."/>
            <person name="Van De Peer Y."/>
            <person name="Van Deynze A."/>
        </authorList>
    </citation>
    <scope>NUCLEOTIDE SEQUENCE</scope>
    <source>
        <tissue evidence="5">Leaves</tissue>
    </source>
</reference>
<feature type="chain" id="PRO_5032532118" description="Wall-associated receptor kinase galacturonan-binding domain-containing protein" evidence="3">
    <location>
        <begin position="37"/>
        <end position="197"/>
    </location>
</feature>
<sequence>MGRFEAHTQKRRQQVMAGAAAVVSSLLLLLMAFSAAESVVVATVSARSNCTRSCGDVSIPYPFGVEPGCYHAAGFNHSCNHSYHPPRLFGDGLQVLDISIPAATVCISIPMKFANYSDNRTANKKWVIALPQRGSYPYFLSDDMAQSMACGFTESELIASCTVIRSMNKEGGNLTIDYSLYNIDIWILILQHQNQQA</sequence>
<dbReference type="OrthoDB" id="694680at2759"/>
<evidence type="ECO:0000313" key="6">
    <source>
        <dbReference type="Proteomes" id="UP000636709"/>
    </source>
</evidence>
<organism evidence="5 6">
    <name type="scientific">Digitaria exilis</name>
    <dbReference type="NCBI Taxonomy" id="1010633"/>
    <lineage>
        <taxon>Eukaryota</taxon>
        <taxon>Viridiplantae</taxon>
        <taxon>Streptophyta</taxon>
        <taxon>Embryophyta</taxon>
        <taxon>Tracheophyta</taxon>
        <taxon>Spermatophyta</taxon>
        <taxon>Magnoliopsida</taxon>
        <taxon>Liliopsida</taxon>
        <taxon>Poales</taxon>
        <taxon>Poaceae</taxon>
        <taxon>PACMAD clade</taxon>
        <taxon>Panicoideae</taxon>
        <taxon>Panicodae</taxon>
        <taxon>Paniceae</taxon>
        <taxon>Anthephorinae</taxon>
        <taxon>Digitaria</taxon>
    </lineage>
</organism>
<feature type="signal peptide" evidence="3">
    <location>
        <begin position="1"/>
        <end position="36"/>
    </location>
</feature>